<dbReference type="Proteomes" id="UP001352223">
    <property type="component" value="Unassembled WGS sequence"/>
</dbReference>
<reference evidence="2 3" key="1">
    <citation type="submission" date="2022-10" db="EMBL/GenBank/DDBJ databases">
        <authorList>
            <person name="Xie J."/>
            <person name="Shen N."/>
        </authorList>
    </citation>
    <scope>NUCLEOTIDE SEQUENCE [LARGE SCALE GENOMIC DNA]</scope>
    <source>
        <strain evidence="2 3">DSM 41681</strain>
    </source>
</reference>
<name>A0ABU6CE08_9ACTN</name>
<accession>A0ABU6CE08</accession>
<keyword evidence="1" id="KW-1133">Transmembrane helix</keyword>
<keyword evidence="3" id="KW-1185">Reference proteome</keyword>
<organism evidence="2 3">
    <name type="scientific">Streptomyces kunmingensis</name>
    <dbReference type="NCBI Taxonomy" id="68225"/>
    <lineage>
        <taxon>Bacteria</taxon>
        <taxon>Bacillati</taxon>
        <taxon>Actinomycetota</taxon>
        <taxon>Actinomycetes</taxon>
        <taxon>Kitasatosporales</taxon>
        <taxon>Streptomycetaceae</taxon>
        <taxon>Streptomyces</taxon>
    </lineage>
</organism>
<evidence type="ECO:0000313" key="2">
    <source>
        <dbReference type="EMBL" id="MEB3962943.1"/>
    </source>
</evidence>
<keyword evidence="1" id="KW-0812">Transmembrane</keyword>
<feature type="transmembrane region" description="Helical" evidence="1">
    <location>
        <begin position="28"/>
        <end position="53"/>
    </location>
</feature>
<gene>
    <name evidence="2" type="ORF">OKJ48_22210</name>
</gene>
<protein>
    <submittedName>
        <fullName evidence="2">Uncharacterized protein</fullName>
    </submittedName>
</protein>
<keyword evidence="1" id="KW-0472">Membrane</keyword>
<feature type="non-terminal residue" evidence="2">
    <location>
        <position position="1"/>
    </location>
</feature>
<dbReference type="EMBL" id="JAOZYB010000191">
    <property type="protein sequence ID" value="MEB3962943.1"/>
    <property type="molecule type" value="Genomic_DNA"/>
</dbReference>
<evidence type="ECO:0000256" key="1">
    <source>
        <dbReference type="SAM" id="Phobius"/>
    </source>
</evidence>
<evidence type="ECO:0000313" key="3">
    <source>
        <dbReference type="Proteomes" id="UP001352223"/>
    </source>
</evidence>
<comment type="caution">
    <text evidence="2">The sequence shown here is derived from an EMBL/GenBank/DDBJ whole genome shotgun (WGS) entry which is preliminary data.</text>
</comment>
<proteinExistence type="predicted"/>
<sequence length="74" mass="7632">PWCAVGAVPPALLILAAARPGLGPLWLWLPDVTLALCLAAAAGAATFALRLFLALRKRDAAPFLEPDGGRGTPM</sequence>